<dbReference type="Pfam" id="PF13905">
    <property type="entry name" value="Thioredoxin_8"/>
    <property type="match status" value="1"/>
</dbReference>
<dbReference type="InterPro" id="IPR036249">
    <property type="entry name" value="Thioredoxin-like_sf"/>
</dbReference>
<evidence type="ECO:0000256" key="1">
    <source>
        <dbReference type="SAM" id="SignalP"/>
    </source>
</evidence>
<keyword evidence="4" id="KW-1185">Reference proteome</keyword>
<feature type="chain" id="PRO_5045615049" evidence="1">
    <location>
        <begin position="20"/>
        <end position="468"/>
    </location>
</feature>
<feature type="domain" description="Thioredoxin-like fold" evidence="2">
    <location>
        <begin position="355"/>
        <end position="441"/>
    </location>
</feature>
<dbReference type="InterPro" id="IPR012336">
    <property type="entry name" value="Thioredoxin-like_fold"/>
</dbReference>
<comment type="caution">
    <text evidence="3">The sequence shown here is derived from an EMBL/GenBank/DDBJ whole genome shotgun (WGS) entry which is preliminary data.</text>
</comment>
<accession>A0ABW3I2F7</accession>
<name>A0ABW3I2F7_9FLAO</name>
<dbReference type="RefSeq" id="WP_377715105.1">
    <property type="nucleotide sequence ID" value="NZ_JBHTJM010000008.1"/>
</dbReference>
<dbReference type="EMBL" id="JBHTJM010000008">
    <property type="protein sequence ID" value="MFD0963908.1"/>
    <property type="molecule type" value="Genomic_DNA"/>
</dbReference>
<dbReference type="SUPFAM" id="SSF52833">
    <property type="entry name" value="Thioredoxin-like"/>
    <property type="match status" value="1"/>
</dbReference>
<evidence type="ECO:0000259" key="2">
    <source>
        <dbReference type="Pfam" id="PF13905"/>
    </source>
</evidence>
<proteinExistence type="predicted"/>
<sequence>MTRLLPILILAITSFFSSCNDNVTQYADAYFGGEIINPKEKNVILYKDEVVIDTIPLDNTNRFYYSFEKLEPGLYSFKHDEFQYVYIEPKDSIFLRVNTIEFDETLTFTGKGALKNNYLIKNFLKNEESKENLHDAFYNKNPLVFNKQVRQEQIRRLDYLDRYGDKYNFSSSFLDVAKANIDYHYYAIKEQYPIYNKKYKDSIDKENYYLFRQHTDLNKNELISFYPYYNYLYAVTDNVSKQYKNTPTKSTNNYLLNYSLNNIHVIDSLIKNPQLKNMVLKRAALNYLTKADNKIEANVFLSTYKKISSCKKSCEDLEKMVQTIERLEKGNTIPSFNVINTKNETINIQKTITQPTVIYFWTTRYPSHLKGVRKKVAQFAPKSNYNFIGLSIDQDKEVWQKVAVKMDSKNEFIFENYKDATDNLLIHQIHKIFVLDANGKILNSELNIFDPKFDEKLSQLQKAELVQQ</sequence>
<evidence type="ECO:0000313" key="3">
    <source>
        <dbReference type="EMBL" id="MFD0963908.1"/>
    </source>
</evidence>
<protein>
    <submittedName>
        <fullName evidence="3">TlpA family protein disulfide reductase</fullName>
    </submittedName>
</protein>
<dbReference type="Gene3D" id="3.40.30.10">
    <property type="entry name" value="Glutaredoxin"/>
    <property type="match status" value="1"/>
</dbReference>
<organism evidence="3 4">
    <name type="scientific">Pseudofulvibacter geojedonensis</name>
    <dbReference type="NCBI Taxonomy" id="1123758"/>
    <lineage>
        <taxon>Bacteria</taxon>
        <taxon>Pseudomonadati</taxon>
        <taxon>Bacteroidota</taxon>
        <taxon>Flavobacteriia</taxon>
        <taxon>Flavobacteriales</taxon>
        <taxon>Flavobacteriaceae</taxon>
        <taxon>Pseudofulvibacter</taxon>
    </lineage>
</organism>
<gene>
    <name evidence="3" type="ORF">ACFQ1O_07805</name>
</gene>
<feature type="signal peptide" evidence="1">
    <location>
        <begin position="1"/>
        <end position="19"/>
    </location>
</feature>
<keyword evidence="1" id="KW-0732">Signal</keyword>
<evidence type="ECO:0000313" key="4">
    <source>
        <dbReference type="Proteomes" id="UP001596997"/>
    </source>
</evidence>
<dbReference type="PROSITE" id="PS51257">
    <property type="entry name" value="PROKAR_LIPOPROTEIN"/>
    <property type="match status" value="1"/>
</dbReference>
<reference evidence="4" key="1">
    <citation type="journal article" date="2019" name="Int. J. Syst. Evol. Microbiol.">
        <title>The Global Catalogue of Microorganisms (GCM) 10K type strain sequencing project: providing services to taxonomists for standard genome sequencing and annotation.</title>
        <authorList>
            <consortium name="The Broad Institute Genomics Platform"/>
            <consortium name="The Broad Institute Genome Sequencing Center for Infectious Disease"/>
            <person name="Wu L."/>
            <person name="Ma J."/>
        </authorList>
    </citation>
    <scope>NUCLEOTIDE SEQUENCE [LARGE SCALE GENOMIC DNA]</scope>
    <source>
        <strain evidence="4">CCUG 62114</strain>
    </source>
</reference>
<dbReference type="Proteomes" id="UP001596997">
    <property type="component" value="Unassembled WGS sequence"/>
</dbReference>